<evidence type="ECO:0000256" key="1">
    <source>
        <dbReference type="SAM" id="Phobius"/>
    </source>
</evidence>
<dbReference type="Proteomes" id="UP000314294">
    <property type="component" value="Unassembled WGS sequence"/>
</dbReference>
<keyword evidence="1" id="KW-0812">Transmembrane</keyword>
<sequence length="167" mass="18546">MVFSMSLTAELYPLRAKWRLFLLNLASADCMVPAGCGLLLLVRWWLAVGSSVQRKASRADAGEFIRAQGYVAQLILLLFRHEECQLVVSHDRPVPVENHACYELQQTHHATSPEHTTSEIPITAQMKKKMKTTISPSELLDGSVRLTSEGVVRGKRGGGHVNSHRTT</sequence>
<evidence type="ECO:0000313" key="3">
    <source>
        <dbReference type="Proteomes" id="UP000314294"/>
    </source>
</evidence>
<keyword evidence="1" id="KW-1133">Transmembrane helix</keyword>
<reference evidence="2 3" key="1">
    <citation type="submission" date="2019-03" db="EMBL/GenBank/DDBJ databases">
        <title>First draft genome of Liparis tanakae, snailfish: a comprehensive survey of snailfish specific genes.</title>
        <authorList>
            <person name="Kim W."/>
            <person name="Song I."/>
            <person name="Jeong J.-H."/>
            <person name="Kim D."/>
            <person name="Kim S."/>
            <person name="Ryu S."/>
            <person name="Song J.Y."/>
            <person name="Lee S.K."/>
        </authorList>
    </citation>
    <scope>NUCLEOTIDE SEQUENCE [LARGE SCALE GENOMIC DNA]</scope>
    <source>
        <tissue evidence="2">Muscle</tissue>
    </source>
</reference>
<organism evidence="2 3">
    <name type="scientific">Liparis tanakae</name>
    <name type="common">Tanaka's snailfish</name>
    <dbReference type="NCBI Taxonomy" id="230148"/>
    <lineage>
        <taxon>Eukaryota</taxon>
        <taxon>Metazoa</taxon>
        <taxon>Chordata</taxon>
        <taxon>Craniata</taxon>
        <taxon>Vertebrata</taxon>
        <taxon>Euteleostomi</taxon>
        <taxon>Actinopterygii</taxon>
        <taxon>Neopterygii</taxon>
        <taxon>Teleostei</taxon>
        <taxon>Neoteleostei</taxon>
        <taxon>Acanthomorphata</taxon>
        <taxon>Eupercaria</taxon>
        <taxon>Perciformes</taxon>
        <taxon>Cottioidei</taxon>
        <taxon>Cottales</taxon>
        <taxon>Liparidae</taxon>
        <taxon>Liparis</taxon>
    </lineage>
</organism>
<accession>A0A4Z2HUM1</accession>
<keyword evidence="3" id="KW-1185">Reference proteome</keyword>
<dbReference type="EMBL" id="SRLO01000186">
    <property type="protein sequence ID" value="TNN68663.1"/>
    <property type="molecule type" value="Genomic_DNA"/>
</dbReference>
<name>A0A4Z2HUM1_9TELE</name>
<dbReference type="AlphaFoldDB" id="A0A4Z2HUM1"/>
<evidence type="ECO:0000313" key="2">
    <source>
        <dbReference type="EMBL" id="TNN68663.1"/>
    </source>
</evidence>
<proteinExistence type="predicted"/>
<keyword evidence="1" id="KW-0472">Membrane</keyword>
<feature type="transmembrane region" description="Helical" evidence="1">
    <location>
        <begin position="20"/>
        <end position="46"/>
    </location>
</feature>
<comment type="caution">
    <text evidence="2">The sequence shown here is derived from an EMBL/GenBank/DDBJ whole genome shotgun (WGS) entry which is preliminary data.</text>
</comment>
<gene>
    <name evidence="2" type="ORF">EYF80_021072</name>
</gene>
<protein>
    <submittedName>
        <fullName evidence="2">Uncharacterized protein</fullName>
    </submittedName>
</protein>